<dbReference type="GO" id="GO:0051301">
    <property type="term" value="P:cell division"/>
    <property type="evidence" value="ECO:0007669"/>
    <property type="project" value="UniProtKB-UniRule"/>
</dbReference>
<feature type="domain" description="WhiA LAGLIDADG-like" evidence="8">
    <location>
        <begin position="127"/>
        <end position="217"/>
    </location>
</feature>
<name>D7BNW2_ARCHD</name>
<dbReference type="Gene3D" id="3.10.28.10">
    <property type="entry name" value="Homing endonucleases"/>
    <property type="match status" value="1"/>
</dbReference>
<feature type="domain" description="Sporulation regulator WhiA C-terminal" evidence="6">
    <location>
        <begin position="221"/>
        <end position="303"/>
    </location>
</feature>
<dbReference type="PANTHER" id="PTHR37307:SF1">
    <property type="entry name" value="CELL DIVISION PROTEIN WHIA-RELATED"/>
    <property type="match status" value="1"/>
</dbReference>
<dbReference type="eggNOG" id="COG1481">
    <property type="taxonomic scope" value="Bacteria"/>
</dbReference>
<keyword evidence="1 5" id="KW-0132">Cell division</keyword>
<dbReference type="Pfam" id="PF14527">
    <property type="entry name" value="LAGLIDADG_WhiA"/>
    <property type="match status" value="1"/>
</dbReference>
<gene>
    <name evidence="5" type="primary">whiA</name>
    <name evidence="9" type="ordered locus">Arch_0885</name>
</gene>
<evidence type="ECO:0000256" key="5">
    <source>
        <dbReference type="HAMAP-Rule" id="MF_01420"/>
    </source>
</evidence>
<comment type="function">
    <text evidence="5">Involved in cell division and chromosome segregation.</text>
</comment>
<dbReference type="GO" id="GO:0043937">
    <property type="term" value="P:regulation of sporulation"/>
    <property type="evidence" value="ECO:0007669"/>
    <property type="project" value="InterPro"/>
</dbReference>
<dbReference type="KEGG" id="ahe:Arch_0885"/>
<dbReference type="AlphaFoldDB" id="D7BNW2"/>
<keyword evidence="2 5" id="KW-0238">DNA-binding</keyword>
<dbReference type="Pfam" id="PF10298">
    <property type="entry name" value="WhiA_N"/>
    <property type="match status" value="1"/>
</dbReference>
<proteinExistence type="inferred from homology"/>
<protein>
    <recommendedName>
        <fullName evidence="4 5">Probable cell division protein WhiA</fullName>
    </recommendedName>
</protein>
<dbReference type="NCBIfam" id="TIGR00647">
    <property type="entry name" value="DNA_bind_WhiA"/>
    <property type="match status" value="1"/>
</dbReference>
<evidence type="ECO:0000256" key="1">
    <source>
        <dbReference type="ARBA" id="ARBA00022618"/>
    </source>
</evidence>
<evidence type="ECO:0000259" key="8">
    <source>
        <dbReference type="Pfam" id="PF14527"/>
    </source>
</evidence>
<accession>D7BNW2</accession>
<keyword evidence="10" id="KW-1185">Reference proteome</keyword>
<evidence type="ECO:0000256" key="4">
    <source>
        <dbReference type="ARBA" id="ARBA00068775"/>
    </source>
</evidence>
<dbReference type="InterPro" id="IPR018478">
    <property type="entry name" value="Sporu_reg_WhiA_N_dom"/>
</dbReference>
<evidence type="ECO:0000259" key="7">
    <source>
        <dbReference type="Pfam" id="PF10298"/>
    </source>
</evidence>
<dbReference type="OrthoDB" id="5197218at2"/>
<evidence type="ECO:0000313" key="9">
    <source>
        <dbReference type="EMBL" id="ADH92611.1"/>
    </source>
</evidence>
<evidence type="ECO:0000256" key="2">
    <source>
        <dbReference type="ARBA" id="ARBA00023125"/>
    </source>
</evidence>
<dbReference type="FunFam" id="3.10.28.10:FF:000001">
    <property type="entry name" value="Probable cell division protein WhiA"/>
    <property type="match status" value="1"/>
</dbReference>
<organism evidence="9 10">
    <name type="scientific">Arcanobacterium haemolyticum (strain ATCC 9345 / DSM 20595 / CCM 5947 / CCUG 17215 / LMG 16163 / NBRC 15585 / NCTC 8452 / 11018)</name>
    <dbReference type="NCBI Taxonomy" id="644284"/>
    <lineage>
        <taxon>Bacteria</taxon>
        <taxon>Bacillati</taxon>
        <taxon>Actinomycetota</taxon>
        <taxon>Actinomycetes</taxon>
        <taxon>Actinomycetales</taxon>
        <taxon>Actinomycetaceae</taxon>
        <taxon>Arcanobacterium</taxon>
    </lineage>
</organism>
<evidence type="ECO:0000313" key="10">
    <source>
        <dbReference type="Proteomes" id="UP000000376"/>
    </source>
</evidence>
<dbReference type="InterPro" id="IPR027434">
    <property type="entry name" value="Homing_endonucl"/>
</dbReference>
<dbReference type="STRING" id="644284.Arch_0885"/>
<comment type="similarity">
    <text evidence="5">Belongs to the WhiA family.</text>
</comment>
<dbReference type="Pfam" id="PF02650">
    <property type="entry name" value="HTH_WhiA"/>
    <property type="match status" value="1"/>
</dbReference>
<feature type="domain" description="Sporulation transcription regulator WhiA N-terminal" evidence="7">
    <location>
        <begin position="22"/>
        <end position="104"/>
    </location>
</feature>
<dbReference type="HOGENOM" id="CLU_053282_0_0_11"/>
<keyword evidence="3 5" id="KW-0131">Cell cycle</keyword>
<dbReference type="GO" id="GO:0003677">
    <property type="term" value="F:DNA binding"/>
    <property type="evidence" value="ECO:0007669"/>
    <property type="project" value="UniProtKB-UniRule"/>
</dbReference>
<evidence type="ECO:0000259" key="6">
    <source>
        <dbReference type="Pfam" id="PF02650"/>
    </source>
</evidence>
<dbReference type="RefSeq" id="WP_013170107.1">
    <property type="nucleotide sequence ID" value="NC_014218.1"/>
</dbReference>
<sequence length="330" mass="35856">MPALTTSVKDEICHVYPHNLSSMVAELSSMFRFAGGLHINGGIISLQAELTHLGATHHLAELVRKVYSVEAEIVAISNSMRQGNMYLLRVVKDGERIAKRAGILDPRGRPIRGLAPQIVGGTKADAAAAWRGAFLARGSLLEPGRNAALEITCPSMEAAYAIGGLARRLDVSYRARESRGSIRVDIREGDGIAAMLARIGAHDAVLTWEDLRTEREVHGQANRLANFDDANMRRSADAAVVAVIRVKRAFDILGDDIPENLRQAGEFRIKYPDDSLNLLGERLTPPATKDAVAGRLRRLNTMADKRAAELGIATTMDAVDQHIGVSERTI</sequence>
<dbReference type="SUPFAM" id="SSF55608">
    <property type="entry name" value="Homing endonucleases"/>
    <property type="match status" value="1"/>
</dbReference>
<dbReference type="HAMAP" id="MF_01420">
    <property type="entry name" value="HTH_type_WhiA"/>
    <property type="match status" value="1"/>
</dbReference>
<evidence type="ECO:0000256" key="3">
    <source>
        <dbReference type="ARBA" id="ARBA00023306"/>
    </source>
</evidence>
<dbReference type="PANTHER" id="PTHR37307">
    <property type="entry name" value="CELL DIVISION PROTEIN WHIA-RELATED"/>
    <property type="match status" value="1"/>
</dbReference>
<dbReference type="InterPro" id="IPR039518">
    <property type="entry name" value="WhiA_LAGLIDADG_dom"/>
</dbReference>
<dbReference type="Proteomes" id="UP000000376">
    <property type="component" value="Chromosome"/>
</dbReference>
<dbReference type="InterPro" id="IPR023054">
    <property type="entry name" value="Sporulation_regulator_WhiA_C"/>
</dbReference>
<dbReference type="InterPro" id="IPR003802">
    <property type="entry name" value="Sporulation_regulator_WhiA"/>
</dbReference>
<dbReference type="EMBL" id="CP002045">
    <property type="protein sequence ID" value="ADH92611.1"/>
    <property type="molecule type" value="Genomic_DNA"/>
</dbReference>
<reference evidence="9 10" key="1">
    <citation type="journal article" date="2010" name="Stand. Genomic Sci.">
        <title>Complete genome sequence of Arcanobacterium haemolyticum type strain (11018).</title>
        <authorList>
            <person name="Yasawong M."/>
            <person name="Teshima H."/>
            <person name="Lapidus A."/>
            <person name="Nolan M."/>
            <person name="Lucas S."/>
            <person name="Glavina Del Rio T."/>
            <person name="Tice H."/>
            <person name="Cheng J."/>
            <person name="Bruce D."/>
            <person name="Detter C."/>
            <person name="Tapia R."/>
            <person name="Han C."/>
            <person name="Goodwin L."/>
            <person name="Pitluck S."/>
            <person name="Liolios K."/>
            <person name="Ivanova N."/>
            <person name="Mavromatis K."/>
            <person name="Mikhailova N."/>
            <person name="Pati A."/>
            <person name="Chen A."/>
            <person name="Palaniappan K."/>
            <person name="Land M."/>
            <person name="Hauser L."/>
            <person name="Chang Y."/>
            <person name="Jeffries C."/>
            <person name="Rohde M."/>
            <person name="Sikorski J."/>
            <person name="Pukall R."/>
            <person name="Goker M."/>
            <person name="Woyke T."/>
            <person name="Bristow J."/>
            <person name="Eisen J."/>
            <person name="Markowitz V."/>
            <person name="Hugenholtz P."/>
            <person name="Kyrpides N."/>
            <person name="Klenk H."/>
        </authorList>
    </citation>
    <scope>NUCLEOTIDE SEQUENCE [LARGE SCALE GENOMIC DNA]</scope>
    <source>
        <strain evidence="10">ATCC 9345 / DSM 20595 / CCUG 17215 / LMG 16163 / NBRC 15585 / NCTC 8452 / 11018</strain>
    </source>
</reference>